<protein>
    <submittedName>
        <fullName evidence="1">Uncharacterized protein</fullName>
    </submittedName>
</protein>
<sequence length="191" mass="21565">MRLQSLSARCPEALKPTLPRKWSIFGDERSVKAKPTTPKLNIKFSTTNNCTIYYDGEAQTTLYQCWGIVNKAQGMLAKEVRISKTRKFSAAAAALCDDEEPKEDERMATEEERQKGELEAQAKETLEFFNSCFKEVAKCCEDTAFRWLKGEDCSMYVSLMVGKVGEMVGQIAKLPKPSQLEEMDVGHITMK</sequence>
<evidence type="ECO:0000313" key="1">
    <source>
        <dbReference type="EMBL" id="KAL0632317.1"/>
    </source>
</evidence>
<reference evidence="1 2" key="1">
    <citation type="submission" date="2024-02" db="EMBL/GenBank/DDBJ databases">
        <title>Discinaceae phylogenomics.</title>
        <authorList>
            <person name="Dirks A.C."/>
            <person name="James T.Y."/>
        </authorList>
    </citation>
    <scope>NUCLEOTIDE SEQUENCE [LARGE SCALE GENOMIC DNA]</scope>
    <source>
        <strain evidence="1 2">ACD0624</strain>
    </source>
</reference>
<comment type="caution">
    <text evidence="1">The sequence shown here is derived from an EMBL/GenBank/DDBJ whole genome shotgun (WGS) entry which is preliminary data.</text>
</comment>
<accession>A0ABR3G8Q1</accession>
<organism evidence="1 2">
    <name type="scientific">Discina gigas</name>
    <dbReference type="NCBI Taxonomy" id="1032678"/>
    <lineage>
        <taxon>Eukaryota</taxon>
        <taxon>Fungi</taxon>
        <taxon>Dikarya</taxon>
        <taxon>Ascomycota</taxon>
        <taxon>Pezizomycotina</taxon>
        <taxon>Pezizomycetes</taxon>
        <taxon>Pezizales</taxon>
        <taxon>Discinaceae</taxon>
        <taxon>Discina</taxon>
    </lineage>
</organism>
<evidence type="ECO:0000313" key="2">
    <source>
        <dbReference type="Proteomes" id="UP001447188"/>
    </source>
</evidence>
<dbReference type="Proteomes" id="UP001447188">
    <property type="component" value="Unassembled WGS sequence"/>
</dbReference>
<gene>
    <name evidence="1" type="ORF">Q9L58_008797</name>
</gene>
<keyword evidence="2" id="KW-1185">Reference proteome</keyword>
<proteinExistence type="predicted"/>
<name>A0ABR3G8Q1_9PEZI</name>
<dbReference type="EMBL" id="JBBBZM010000175">
    <property type="protein sequence ID" value="KAL0632317.1"/>
    <property type="molecule type" value="Genomic_DNA"/>
</dbReference>